<name>A0A9Q8UUZ6_PASFU</name>
<organism evidence="1 2">
    <name type="scientific">Passalora fulva</name>
    <name type="common">Tomato leaf mold</name>
    <name type="synonym">Cladosporium fulvum</name>
    <dbReference type="NCBI Taxonomy" id="5499"/>
    <lineage>
        <taxon>Eukaryota</taxon>
        <taxon>Fungi</taxon>
        <taxon>Dikarya</taxon>
        <taxon>Ascomycota</taxon>
        <taxon>Pezizomycotina</taxon>
        <taxon>Dothideomycetes</taxon>
        <taxon>Dothideomycetidae</taxon>
        <taxon>Mycosphaerellales</taxon>
        <taxon>Mycosphaerellaceae</taxon>
        <taxon>Fulvia</taxon>
    </lineage>
</organism>
<dbReference type="RefSeq" id="XP_047767761.1">
    <property type="nucleotide sequence ID" value="XM_047912477.1"/>
</dbReference>
<sequence>MSHPVPEQKSFEDIWHEHFGHGYIRATPRSTGKGPGLLNLPVELRLEIYQHLVEKTWLGKSSVAPDTFNIADLLEWRDIPRFEQVSRKSYSWILTHPKIFNEGFDFVVAMHEVAMYSLEDITQFKPFLHSAECTTLDLGVLDRKMVEKAVRRVASLPMLRDLTFEAYRPGDCDTLGWCCYMLKKTSKILYGLHILTSCARREAEYEKSRKEREWAYEAKEQDLVTVTQVLDAFHRGKQPEGGYLGELDHVRLLCRQLKLQFSKDLRDLVFRG</sequence>
<protein>
    <submittedName>
        <fullName evidence="1">Uncharacterized protein</fullName>
    </submittedName>
</protein>
<proteinExistence type="predicted"/>
<gene>
    <name evidence="1" type="ORF">CLAFUR5_13329</name>
</gene>
<reference evidence="1" key="1">
    <citation type="submission" date="2021-12" db="EMBL/GenBank/DDBJ databases">
        <authorList>
            <person name="Zaccaron A."/>
            <person name="Stergiopoulos I."/>
        </authorList>
    </citation>
    <scope>NUCLEOTIDE SEQUENCE</scope>
    <source>
        <strain evidence="1">Race5_Kim</strain>
    </source>
</reference>
<keyword evidence="2" id="KW-1185">Reference proteome</keyword>
<dbReference type="AlphaFoldDB" id="A0A9Q8UUZ6"/>
<dbReference type="KEGG" id="ffu:CLAFUR5_13329"/>
<dbReference type="GeneID" id="71993207"/>
<dbReference type="Proteomes" id="UP000756132">
    <property type="component" value="Chromosome 11"/>
</dbReference>
<accession>A0A9Q8UUZ6</accession>
<dbReference type="EMBL" id="CP090173">
    <property type="protein sequence ID" value="UJO23395.1"/>
    <property type="molecule type" value="Genomic_DNA"/>
</dbReference>
<reference evidence="1" key="2">
    <citation type="journal article" date="2022" name="Microb. Genom.">
        <title>A chromosome-scale genome assembly of the tomato pathogen Cladosporium fulvum reveals a compartmentalized genome architecture and the presence of a dispensable chromosome.</title>
        <authorList>
            <person name="Zaccaron A.Z."/>
            <person name="Chen L.H."/>
            <person name="Samaras A."/>
            <person name="Stergiopoulos I."/>
        </authorList>
    </citation>
    <scope>NUCLEOTIDE SEQUENCE</scope>
    <source>
        <strain evidence="1">Race5_Kim</strain>
    </source>
</reference>
<evidence type="ECO:0000313" key="1">
    <source>
        <dbReference type="EMBL" id="UJO23395.1"/>
    </source>
</evidence>
<evidence type="ECO:0000313" key="2">
    <source>
        <dbReference type="Proteomes" id="UP000756132"/>
    </source>
</evidence>